<evidence type="ECO:0008006" key="4">
    <source>
        <dbReference type="Google" id="ProtNLM"/>
    </source>
</evidence>
<comment type="caution">
    <text evidence="2">The sequence shown here is derived from an EMBL/GenBank/DDBJ whole genome shotgun (WGS) entry which is preliminary data.</text>
</comment>
<feature type="region of interest" description="Disordered" evidence="1">
    <location>
        <begin position="22"/>
        <end position="51"/>
    </location>
</feature>
<evidence type="ECO:0000313" key="3">
    <source>
        <dbReference type="Proteomes" id="UP001160499"/>
    </source>
</evidence>
<reference evidence="2 3" key="1">
    <citation type="submission" date="2023-04" db="EMBL/GenBank/DDBJ databases">
        <title>Forest soil microbial communities from Buena Vista Peninsula, Colon Province, Panama.</title>
        <authorList>
            <person name="Bouskill N."/>
        </authorList>
    </citation>
    <scope>NUCLEOTIDE SEQUENCE [LARGE SCALE GENOMIC DNA]</scope>
    <source>
        <strain evidence="2 3">GGS1</strain>
    </source>
</reference>
<name>A0ABT6LMP0_9ACTN</name>
<accession>A0ABT6LMP0</accession>
<organism evidence="2 3">
    <name type="scientific">Streptomyces pseudovenezuelae</name>
    <dbReference type="NCBI Taxonomy" id="67350"/>
    <lineage>
        <taxon>Bacteria</taxon>
        <taxon>Bacillati</taxon>
        <taxon>Actinomycetota</taxon>
        <taxon>Actinomycetes</taxon>
        <taxon>Kitasatosporales</taxon>
        <taxon>Streptomycetaceae</taxon>
        <taxon>Streptomyces</taxon>
        <taxon>Streptomyces aurantiacus group</taxon>
    </lineage>
</organism>
<sequence>MEGLLHERQQIGEFRGTWRTALGLLPQPHGSPSPSNTRPKERKPALPLSGE</sequence>
<evidence type="ECO:0000256" key="1">
    <source>
        <dbReference type="SAM" id="MobiDB-lite"/>
    </source>
</evidence>
<dbReference type="EMBL" id="JARXVH010000007">
    <property type="protein sequence ID" value="MDH6217568.1"/>
    <property type="molecule type" value="Genomic_DNA"/>
</dbReference>
<evidence type="ECO:0000313" key="2">
    <source>
        <dbReference type="EMBL" id="MDH6217568.1"/>
    </source>
</evidence>
<protein>
    <recommendedName>
        <fullName evidence="4">Transposase</fullName>
    </recommendedName>
</protein>
<dbReference type="Proteomes" id="UP001160499">
    <property type="component" value="Unassembled WGS sequence"/>
</dbReference>
<keyword evidence="3" id="KW-1185">Reference proteome</keyword>
<gene>
    <name evidence="2" type="ORF">M2283_004896</name>
</gene>
<proteinExistence type="predicted"/>